<dbReference type="EMBL" id="UINC01231182">
    <property type="protein sequence ID" value="SVE63610.1"/>
    <property type="molecule type" value="Genomic_DNA"/>
</dbReference>
<dbReference type="AlphaFoldDB" id="A0A383F4U4"/>
<feature type="non-terminal residue" evidence="1">
    <location>
        <position position="56"/>
    </location>
</feature>
<proteinExistence type="predicted"/>
<name>A0A383F4U4_9ZZZZ</name>
<protein>
    <submittedName>
        <fullName evidence="1">Uncharacterized protein</fullName>
    </submittedName>
</protein>
<accession>A0A383F4U4</accession>
<reference evidence="1" key="1">
    <citation type="submission" date="2018-05" db="EMBL/GenBank/DDBJ databases">
        <authorList>
            <person name="Lanie J.A."/>
            <person name="Ng W.-L."/>
            <person name="Kazmierczak K.M."/>
            <person name="Andrzejewski T.M."/>
            <person name="Davidsen T.M."/>
            <person name="Wayne K.J."/>
            <person name="Tettelin H."/>
            <person name="Glass J.I."/>
            <person name="Rusch D."/>
            <person name="Podicherti R."/>
            <person name="Tsui H.-C.T."/>
            <person name="Winkler M.E."/>
        </authorList>
    </citation>
    <scope>NUCLEOTIDE SEQUENCE</scope>
</reference>
<sequence>MKLQSLHDISMMYAVMPYEEPITFMSGVNLLQGSLYIPDARVDNLVPGVIICHPHP</sequence>
<organism evidence="1">
    <name type="scientific">marine metagenome</name>
    <dbReference type="NCBI Taxonomy" id="408172"/>
    <lineage>
        <taxon>unclassified sequences</taxon>
        <taxon>metagenomes</taxon>
        <taxon>ecological metagenomes</taxon>
    </lineage>
</organism>
<evidence type="ECO:0000313" key="1">
    <source>
        <dbReference type="EMBL" id="SVE63610.1"/>
    </source>
</evidence>
<gene>
    <name evidence="1" type="ORF">METZ01_LOCUS516464</name>
</gene>